<evidence type="ECO:0000313" key="2">
    <source>
        <dbReference type="EMBL" id="KAG2660256.1"/>
    </source>
</evidence>
<feature type="region of interest" description="Disordered" evidence="1">
    <location>
        <begin position="30"/>
        <end position="116"/>
    </location>
</feature>
<accession>A0A8T0XQ68</accession>
<evidence type="ECO:0000313" key="3">
    <source>
        <dbReference type="Proteomes" id="UP000823388"/>
    </source>
</evidence>
<proteinExistence type="predicted"/>
<sequence>MKLPLLLRLHPGMLSRQRGWAVVRSMANLPPLDEGMEDSARGRRGPRRGGGDRSGSQGYWTRWGHCARAGTQVAPKAPRRGRRRGGGWPQVDLDERERSEGEGANRTGGGDGEASGRSGVRNLFFSLLRRPIILIYIKN</sequence>
<gene>
    <name evidence="2" type="ORF">PVAP13_1KG416100</name>
</gene>
<organism evidence="2 3">
    <name type="scientific">Panicum virgatum</name>
    <name type="common">Blackwell switchgrass</name>
    <dbReference type="NCBI Taxonomy" id="38727"/>
    <lineage>
        <taxon>Eukaryota</taxon>
        <taxon>Viridiplantae</taxon>
        <taxon>Streptophyta</taxon>
        <taxon>Embryophyta</taxon>
        <taxon>Tracheophyta</taxon>
        <taxon>Spermatophyta</taxon>
        <taxon>Magnoliopsida</taxon>
        <taxon>Liliopsida</taxon>
        <taxon>Poales</taxon>
        <taxon>Poaceae</taxon>
        <taxon>PACMAD clade</taxon>
        <taxon>Panicoideae</taxon>
        <taxon>Panicodae</taxon>
        <taxon>Paniceae</taxon>
        <taxon>Panicinae</taxon>
        <taxon>Panicum</taxon>
        <taxon>Panicum sect. Hiantes</taxon>
    </lineage>
</organism>
<feature type="compositionally biased region" description="Basic and acidic residues" evidence="1">
    <location>
        <begin position="93"/>
        <end position="103"/>
    </location>
</feature>
<name>A0A8T0XQ68_PANVG</name>
<dbReference type="AlphaFoldDB" id="A0A8T0XQ68"/>
<comment type="caution">
    <text evidence="2">The sequence shown here is derived from an EMBL/GenBank/DDBJ whole genome shotgun (WGS) entry which is preliminary data.</text>
</comment>
<evidence type="ECO:0000256" key="1">
    <source>
        <dbReference type="SAM" id="MobiDB-lite"/>
    </source>
</evidence>
<dbReference type="Proteomes" id="UP000823388">
    <property type="component" value="Chromosome 1K"/>
</dbReference>
<reference evidence="2" key="1">
    <citation type="submission" date="2020-05" db="EMBL/GenBank/DDBJ databases">
        <title>WGS assembly of Panicum virgatum.</title>
        <authorList>
            <person name="Lovell J.T."/>
            <person name="Jenkins J."/>
            <person name="Shu S."/>
            <person name="Juenger T.E."/>
            <person name="Schmutz J."/>
        </authorList>
    </citation>
    <scope>NUCLEOTIDE SEQUENCE</scope>
    <source>
        <strain evidence="2">AP13</strain>
    </source>
</reference>
<keyword evidence="3" id="KW-1185">Reference proteome</keyword>
<dbReference type="EMBL" id="CM029037">
    <property type="protein sequence ID" value="KAG2660256.1"/>
    <property type="molecule type" value="Genomic_DNA"/>
</dbReference>
<protein>
    <submittedName>
        <fullName evidence="2">Uncharacterized protein</fullName>
    </submittedName>
</protein>